<organism evidence="2 3">
    <name type="scientific">Rhizobium glycinendophyticum</name>
    <dbReference type="NCBI Taxonomy" id="2589807"/>
    <lineage>
        <taxon>Bacteria</taxon>
        <taxon>Pseudomonadati</taxon>
        <taxon>Pseudomonadota</taxon>
        <taxon>Alphaproteobacteria</taxon>
        <taxon>Hyphomicrobiales</taxon>
        <taxon>Rhizobiaceae</taxon>
        <taxon>Rhizobium/Agrobacterium group</taxon>
        <taxon>Rhizobium</taxon>
    </lineage>
</organism>
<evidence type="ECO:0000313" key="3">
    <source>
        <dbReference type="Proteomes" id="UP000316429"/>
    </source>
</evidence>
<gene>
    <name evidence="2" type="ORF">FJQ55_03555</name>
</gene>
<dbReference type="EMBL" id="VFYP01000001">
    <property type="protein sequence ID" value="TPP12023.1"/>
    <property type="molecule type" value="Genomic_DNA"/>
</dbReference>
<accession>A0A504V3Z7</accession>
<comment type="caution">
    <text evidence="2">The sequence shown here is derived from an EMBL/GenBank/DDBJ whole genome shotgun (WGS) entry which is preliminary data.</text>
</comment>
<keyword evidence="1" id="KW-0732">Signal</keyword>
<protein>
    <recommendedName>
        <fullName evidence="4">Lipoprotein</fullName>
    </recommendedName>
</protein>
<proteinExistence type="predicted"/>
<reference evidence="2 3" key="1">
    <citation type="submission" date="2019-06" db="EMBL/GenBank/DDBJ databases">
        <title>Rhizobium sp. CL12 isolated from roots of soybean.</title>
        <authorList>
            <person name="Wang C."/>
        </authorList>
    </citation>
    <scope>NUCLEOTIDE SEQUENCE [LARGE SCALE GENOMIC DNA]</scope>
    <source>
        <strain evidence="2 3">CL12</strain>
    </source>
</reference>
<feature type="chain" id="PRO_5021486209" description="Lipoprotein" evidence="1">
    <location>
        <begin position="19"/>
        <end position="111"/>
    </location>
</feature>
<sequence>MKFLATTGLICLAAVVLSGCTTDGSSQSPPMAAATQPLMDESVPPAARSACLAAVSNTANNGDVQITEMIFSQANSQVTVGVGPTRAPWRCLVSNSGVVANVMSLTNEGSL</sequence>
<dbReference type="PROSITE" id="PS51257">
    <property type="entry name" value="PROKAR_LIPOPROTEIN"/>
    <property type="match status" value="1"/>
</dbReference>
<dbReference type="OrthoDB" id="8454614at2"/>
<dbReference type="Proteomes" id="UP000316429">
    <property type="component" value="Unassembled WGS sequence"/>
</dbReference>
<keyword evidence="3" id="KW-1185">Reference proteome</keyword>
<feature type="signal peptide" evidence="1">
    <location>
        <begin position="1"/>
        <end position="18"/>
    </location>
</feature>
<dbReference type="AlphaFoldDB" id="A0A504V3Z7"/>
<name>A0A504V3Z7_9HYPH</name>
<evidence type="ECO:0000256" key="1">
    <source>
        <dbReference type="SAM" id="SignalP"/>
    </source>
</evidence>
<evidence type="ECO:0008006" key="4">
    <source>
        <dbReference type="Google" id="ProtNLM"/>
    </source>
</evidence>
<evidence type="ECO:0000313" key="2">
    <source>
        <dbReference type="EMBL" id="TPP12023.1"/>
    </source>
</evidence>